<proteinExistence type="predicted"/>
<gene>
    <name evidence="1" type="ORF">ICJ85_13100</name>
</gene>
<organism evidence="1 2">
    <name type="scientific">Aestuariibaculum marinum</name>
    <dbReference type="NCBI Taxonomy" id="2683592"/>
    <lineage>
        <taxon>Bacteria</taxon>
        <taxon>Pseudomonadati</taxon>
        <taxon>Bacteroidota</taxon>
        <taxon>Flavobacteriia</taxon>
        <taxon>Flavobacteriales</taxon>
        <taxon>Flavobacteriaceae</taxon>
    </lineage>
</organism>
<name>A0A8J6UCI4_9FLAO</name>
<protein>
    <recommendedName>
        <fullName evidence="3">PDZ domain-containing protein</fullName>
    </recommendedName>
</protein>
<comment type="caution">
    <text evidence="1">The sequence shown here is derived from an EMBL/GenBank/DDBJ whole genome shotgun (WGS) entry which is preliminary data.</text>
</comment>
<reference evidence="1 2" key="1">
    <citation type="journal article" date="2018" name="J. Microbiol.">
        <title>Aestuariibaculum marinum sp. nov., a marine bacterium isolated from seawater in South Korea.</title>
        <authorList>
            <person name="Choi J."/>
            <person name="Lee D."/>
            <person name="Jang J.H."/>
            <person name="Cha S."/>
            <person name="Seo T."/>
        </authorList>
    </citation>
    <scope>NUCLEOTIDE SEQUENCE [LARGE SCALE GENOMIC DNA]</scope>
    <source>
        <strain evidence="1 2">IP7</strain>
    </source>
</reference>
<dbReference type="AlphaFoldDB" id="A0A8J6UCI4"/>
<dbReference type="RefSeq" id="WP_188224247.1">
    <property type="nucleotide sequence ID" value="NZ_JACVXD010000008.1"/>
</dbReference>
<dbReference type="Proteomes" id="UP000621516">
    <property type="component" value="Unassembled WGS sequence"/>
</dbReference>
<evidence type="ECO:0008006" key="3">
    <source>
        <dbReference type="Google" id="ProtNLM"/>
    </source>
</evidence>
<sequence>MNPVTVLPLDFVVDDYLIGYINNVLVVKLNLATEQGTEASETDPLKLRDRIVTIDGVSAKDLNEALVSKIKQKETVKL</sequence>
<keyword evidence="2" id="KW-1185">Reference proteome</keyword>
<dbReference type="EMBL" id="JACVXD010000008">
    <property type="protein sequence ID" value="MBD0824953.1"/>
    <property type="molecule type" value="Genomic_DNA"/>
</dbReference>
<accession>A0A8J6UCI4</accession>
<evidence type="ECO:0000313" key="1">
    <source>
        <dbReference type="EMBL" id="MBD0824953.1"/>
    </source>
</evidence>
<evidence type="ECO:0000313" key="2">
    <source>
        <dbReference type="Proteomes" id="UP000621516"/>
    </source>
</evidence>